<dbReference type="SUPFAM" id="SSF54506">
    <property type="entry name" value="Diaminopimelate epimerase-like"/>
    <property type="match status" value="1"/>
</dbReference>
<dbReference type="InterPro" id="IPR003719">
    <property type="entry name" value="Phenazine_PhzF-like"/>
</dbReference>
<dbReference type="PANTHER" id="PTHR13774">
    <property type="entry name" value="PHENAZINE BIOSYNTHESIS PROTEIN"/>
    <property type="match status" value="1"/>
</dbReference>
<accession>A0ABW5HLX2</accession>
<gene>
    <name evidence="1" type="ORF">ACFSVL_43240</name>
</gene>
<dbReference type="NCBIfam" id="TIGR00654">
    <property type="entry name" value="PhzF_family"/>
    <property type="match status" value="1"/>
</dbReference>
<reference evidence="2" key="1">
    <citation type="journal article" date="2019" name="Int. J. Syst. Evol. Microbiol.">
        <title>The Global Catalogue of Microorganisms (GCM) 10K type strain sequencing project: providing services to taxonomists for standard genome sequencing and annotation.</title>
        <authorList>
            <consortium name="The Broad Institute Genomics Platform"/>
            <consortium name="The Broad Institute Genome Sequencing Center for Infectious Disease"/>
            <person name="Wu L."/>
            <person name="Ma J."/>
        </authorList>
    </citation>
    <scope>NUCLEOTIDE SEQUENCE [LARGE SCALE GENOMIC DNA]</scope>
    <source>
        <strain evidence="2">CGMCC 4.7641</strain>
    </source>
</reference>
<dbReference type="RefSeq" id="WP_378313582.1">
    <property type="nucleotide sequence ID" value="NZ_JBHUKS010000037.1"/>
</dbReference>
<protein>
    <submittedName>
        <fullName evidence="1">PhzF family phenazine biosynthesis protein</fullName>
    </submittedName>
</protein>
<dbReference type="Proteomes" id="UP001597483">
    <property type="component" value="Unassembled WGS sequence"/>
</dbReference>
<evidence type="ECO:0000313" key="1">
    <source>
        <dbReference type="EMBL" id="MFD2474284.1"/>
    </source>
</evidence>
<name>A0ABW5HLX2_9PSEU</name>
<comment type="caution">
    <text evidence="1">The sequence shown here is derived from an EMBL/GenBank/DDBJ whole genome shotgun (WGS) entry which is preliminary data.</text>
</comment>
<evidence type="ECO:0000313" key="2">
    <source>
        <dbReference type="Proteomes" id="UP001597483"/>
    </source>
</evidence>
<dbReference type="PIRSF" id="PIRSF016184">
    <property type="entry name" value="PhzC_PhzF"/>
    <property type="match status" value="1"/>
</dbReference>
<keyword evidence="2" id="KW-1185">Reference proteome</keyword>
<sequence length="246" mass="26359">MLPEALPPSGRRRRRAGDVRVRIFTPTCELPFAGHPTLGTAIALAQSTDRTSLTMETMVGEIEFTFRREGGEVVSASMRQPVPEWEPYEHAGVLADGLGASPAEPVVFGYRNGPRHVLFPVREVETLSGLKPDLRVLATLPDMSAFCFAGQGRQWRARMFSPAYGVTEDAATGSAAGSLAVHPARTGKIGYGERIEIRQGVEMGRPSTMLATAWGSADCPERVEVSGTATAVARGEFLIEGDGSAE</sequence>
<proteinExistence type="predicted"/>
<dbReference type="Gene3D" id="3.10.310.10">
    <property type="entry name" value="Diaminopimelate Epimerase, Chain A, domain 1"/>
    <property type="match status" value="2"/>
</dbReference>
<dbReference type="PANTHER" id="PTHR13774:SF32">
    <property type="entry name" value="ANTISENSE-ENHANCING SEQUENCE 1"/>
    <property type="match status" value="1"/>
</dbReference>
<dbReference type="Pfam" id="PF02567">
    <property type="entry name" value="PhzC-PhzF"/>
    <property type="match status" value="1"/>
</dbReference>
<organism evidence="1 2">
    <name type="scientific">Amycolatopsis silviterrae</name>
    <dbReference type="NCBI Taxonomy" id="1656914"/>
    <lineage>
        <taxon>Bacteria</taxon>
        <taxon>Bacillati</taxon>
        <taxon>Actinomycetota</taxon>
        <taxon>Actinomycetes</taxon>
        <taxon>Pseudonocardiales</taxon>
        <taxon>Pseudonocardiaceae</taxon>
        <taxon>Amycolatopsis</taxon>
    </lineage>
</organism>
<dbReference type="EMBL" id="JBHUKS010000037">
    <property type="protein sequence ID" value="MFD2474284.1"/>
    <property type="molecule type" value="Genomic_DNA"/>
</dbReference>